<reference evidence="2" key="2">
    <citation type="journal article" date="2015" name="Fish Shellfish Immunol.">
        <title>Early steps in the European eel (Anguilla anguilla)-Vibrio vulnificus interaction in the gills: Role of the RtxA13 toxin.</title>
        <authorList>
            <person name="Callol A."/>
            <person name="Pajuelo D."/>
            <person name="Ebbesson L."/>
            <person name="Teles M."/>
            <person name="MacKenzie S."/>
            <person name="Amaro C."/>
        </authorList>
    </citation>
    <scope>NUCLEOTIDE SEQUENCE</scope>
</reference>
<feature type="compositionally biased region" description="Polar residues" evidence="1">
    <location>
        <begin position="13"/>
        <end position="30"/>
    </location>
</feature>
<dbReference type="EMBL" id="GBXM01096627">
    <property type="protein sequence ID" value="JAH11950.1"/>
    <property type="molecule type" value="Transcribed_RNA"/>
</dbReference>
<accession>A0A0E9Q6J2</accession>
<protein>
    <submittedName>
        <fullName evidence="2">Uncharacterized protein</fullName>
    </submittedName>
</protein>
<feature type="region of interest" description="Disordered" evidence="1">
    <location>
        <begin position="1"/>
        <end position="38"/>
    </location>
</feature>
<dbReference type="AlphaFoldDB" id="A0A0E9Q6J2"/>
<sequence length="38" mass="4263">MTVRSFKQPPVETPSSFSNSHAPQLLNTALRQPAIVRR</sequence>
<evidence type="ECO:0000256" key="1">
    <source>
        <dbReference type="SAM" id="MobiDB-lite"/>
    </source>
</evidence>
<reference evidence="2" key="1">
    <citation type="submission" date="2014-11" db="EMBL/GenBank/DDBJ databases">
        <authorList>
            <person name="Amaro Gonzalez C."/>
        </authorList>
    </citation>
    <scope>NUCLEOTIDE SEQUENCE</scope>
</reference>
<proteinExistence type="predicted"/>
<organism evidence="2">
    <name type="scientific">Anguilla anguilla</name>
    <name type="common">European freshwater eel</name>
    <name type="synonym">Muraena anguilla</name>
    <dbReference type="NCBI Taxonomy" id="7936"/>
    <lineage>
        <taxon>Eukaryota</taxon>
        <taxon>Metazoa</taxon>
        <taxon>Chordata</taxon>
        <taxon>Craniata</taxon>
        <taxon>Vertebrata</taxon>
        <taxon>Euteleostomi</taxon>
        <taxon>Actinopterygii</taxon>
        <taxon>Neopterygii</taxon>
        <taxon>Teleostei</taxon>
        <taxon>Anguilliformes</taxon>
        <taxon>Anguillidae</taxon>
        <taxon>Anguilla</taxon>
    </lineage>
</organism>
<name>A0A0E9Q6J2_ANGAN</name>
<evidence type="ECO:0000313" key="2">
    <source>
        <dbReference type="EMBL" id="JAH11950.1"/>
    </source>
</evidence>